<reference evidence="7 8" key="1">
    <citation type="submission" date="2023-05" db="EMBL/GenBank/DDBJ databases">
        <title>B98-5 Cell Line De Novo Hybrid Assembly: An Optical Mapping Approach.</title>
        <authorList>
            <person name="Kananen K."/>
            <person name="Auerbach J.A."/>
            <person name="Kautto E."/>
            <person name="Blachly J.S."/>
        </authorList>
    </citation>
    <scope>NUCLEOTIDE SEQUENCE [LARGE SCALE GENOMIC DNA]</scope>
    <source>
        <strain evidence="7">B95-8</strain>
        <tissue evidence="7">Cell line</tissue>
    </source>
</reference>
<dbReference type="PROSITE" id="PS51842">
    <property type="entry name" value="IF_ROD_2"/>
    <property type="match status" value="1"/>
</dbReference>
<evidence type="ECO:0000256" key="3">
    <source>
        <dbReference type="ARBA" id="ARBA00022754"/>
    </source>
</evidence>
<dbReference type="EMBL" id="JASSZA010000012">
    <property type="protein sequence ID" value="KAK2096381.1"/>
    <property type="molecule type" value="Genomic_DNA"/>
</dbReference>
<keyword evidence="2" id="KW-0416">Keratin</keyword>
<keyword evidence="4 5" id="KW-0175">Coiled coil</keyword>
<dbReference type="Pfam" id="PF00038">
    <property type="entry name" value="Filament"/>
    <property type="match status" value="1"/>
</dbReference>
<keyword evidence="1" id="KW-0597">Phosphoprotein</keyword>
<dbReference type="InterPro" id="IPR039008">
    <property type="entry name" value="IF_rod_dom"/>
</dbReference>
<organism evidence="7 8">
    <name type="scientific">Saguinus oedipus</name>
    <name type="common">Cotton-top tamarin</name>
    <name type="synonym">Oedipomidas oedipus</name>
    <dbReference type="NCBI Taxonomy" id="9490"/>
    <lineage>
        <taxon>Eukaryota</taxon>
        <taxon>Metazoa</taxon>
        <taxon>Chordata</taxon>
        <taxon>Craniata</taxon>
        <taxon>Vertebrata</taxon>
        <taxon>Euteleostomi</taxon>
        <taxon>Mammalia</taxon>
        <taxon>Eutheria</taxon>
        <taxon>Euarchontoglires</taxon>
        <taxon>Primates</taxon>
        <taxon>Haplorrhini</taxon>
        <taxon>Platyrrhini</taxon>
        <taxon>Cebidae</taxon>
        <taxon>Callitrichinae</taxon>
        <taxon>Saguinus</taxon>
    </lineage>
</organism>
<evidence type="ECO:0000259" key="6">
    <source>
        <dbReference type="PROSITE" id="PS51842"/>
    </source>
</evidence>
<evidence type="ECO:0000313" key="7">
    <source>
        <dbReference type="EMBL" id="KAK2096381.1"/>
    </source>
</evidence>
<dbReference type="PANTHER" id="PTHR23239">
    <property type="entry name" value="INTERMEDIATE FILAMENT"/>
    <property type="match status" value="1"/>
</dbReference>
<dbReference type="InterPro" id="IPR002957">
    <property type="entry name" value="Keratin_I"/>
</dbReference>
<name>A0ABQ9UHK7_SAGOE</name>
<keyword evidence="8" id="KW-1185">Reference proteome</keyword>
<feature type="coiled-coil region" evidence="5">
    <location>
        <begin position="61"/>
        <end position="98"/>
    </location>
</feature>
<dbReference type="Gene3D" id="1.20.5.1160">
    <property type="entry name" value="Vasodilator-stimulated phosphoprotein"/>
    <property type="match status" value="1"/>
</dbReference>
<evidence type="ECO:0000256" key="4">
    <source>
        <dbReference type="ARBA" id="ARBA00023054"/>
    </source>
</evidence>
<dbReference type="Proteomes" id="UP001266305">
    <property type="component" value="Unassembled WGS sequence"/>
</dbReference>
<feature type="domain" description="IF rod" evidence="6">
    <location>
        <begin position="1"/>
        <end position="125"/>
    </location>
</feature>
<protein>
    <submittedName>
        <fullName evidence="7">Keratin, type I cytoskeletal 18</fullName>
    </submittedName>
</protein>
<keyword evidence="3" id="KW-0403">Intermediate filament</keyword>
<evidence type="ECO:0000256" key="2">
    <source>
        <dbReference type="ARBA" id="ARBA00022744"/>
    </source>
</evidence>
<proteinExistence type="predicted"/>
<evidence type="ECO:0000313" key="8">
    <source>
        <dbReference type="Proteomes" id="UP001266305"/>
    </source>
</evidence>
<comment type="caution">
    <text evidence="7">The sequence shown here is derived from an EMBL/GenBank/DDBJ whole genome shotgun (WGS) entry which is preliminary data.</text>
</comment>
<sequence>MSFTTYSTFYTNYWSLGPVQVPTYGTRLSANEILDRAGHAPVCGEQPGVRQKATDDTSITQLQLETEIEALKEKLVFMKNHEEELKGLQAQIASSGLTMEVDAPKFQDLTEIMADIRAQYDKVAW</sequence>
<dbReference type="PANTHER" id="PTHR23239:SF349">
    <property type="entry name" value="KERATIN, TYPE I CYTOSKELETAL 18"/>
    <property type="match status" value="1"/>
</dbReference>
<accession>A0ABQ9UHK7</accession>
<gene>
    <name evidence="7" type="primary">KRT18_74</name>
    <name evidence="7" type="ORF">P7K49_025415</name>
</gene>
<evidence type="ECO:0000256" key="1">
    <source>
        <dbReference type="ARBA" id="ARBA00022553"/>
    </source>
</evidence>
<evidence type="ECO:0000256" key="5">
    <source>
        <dbReference type="SAM" id="Coils"/>
    </source>
</evidence>